<dbReference type="GO" id="GO:0008713">
    <property type="term" value="F:ADP-heptose-lipopolysaccharide heptosyltransferase activity"/>
    <property type="evidence" value="ECO:0007669"/>
    <property type="project" value="TreeGrafter"/>
</dbReference>
<evidence type="ECO:0000313" key="3">
    <source>
        <dbReference type="EMBL" id="QHN09012.1"/>
    </source>
</evidence>
<keyword evidence="2 3" id="KW-0808">Transferase</keyword>
<protein>
    <submittedName>
        <fullName evidence="3">Glycosyltransferase family 9 protein</fullName>
    </submittedName>
</protein>
<dbReference type="Proteomes" id="UP000464700">
    <property type="component" value="Chromosome"/>
</dbReference>
<dbReference type="InterPro" id="IPR002201">
    <property type="entry name" value="Glyco_trans_9"/>
</dbReference>
<keyword evidence="4" id="KW-1185">Reference proteome</keyword>
<name>A0A6I7D516_9GAMM</name>
<evidence type="ECO:0000313" key="4">
    <source>
        <dbReference type="Proteomes" id="UP000464700"/>
    </source>
</evidence>
<dbReference type="KEGG" id="pcol:F1325_00335"/>
<evidence type="ECO:0000256" key="1">
    <source>
        <dbReference type="ARBA" id="ARBA00022676"/>
    </source>
</evidence>
<dbReference type="PANTHER" id="PTHR30160">
    <property type="entry name" value="TETRAACYLDISACCHARIDE 4'-KINASE-RELATED"/>
    <property type="match status" value="1"/>
</dbReference>
<dbReference type="SUPFAM" id="SSF53756">
    <property type="entry name" value="UDP-Glycosyltransferase/glycogen phosphorylase"/>
    <property type="match status" value="1"/>
</dbReference>
<dbReference type="GO" id="GO:0009244">
    <property type="term" value="P:lipopolysaccharide core region biosynthetic process"/>
    <property type="evidence" value="ECO:0007669"/>
    <property type="project" value="TreeGrafter"/>
</dbReference>
<reference evidence="3 4" key="1">
    <citation type="submission" date="2019-09" db="EMBL/GenBank/DDBJ databases">
        <title>Emergence of a chromosome-mediated tetracycline resistance gene in Proteus strain.</title>
        <authorList>
            <person name="He D."/>
            <person name="Wang L."/>
        </authorList>
    </citation>
    <scope>NUCLEOTIDE SEQUENCE [LARGE SCALE GENOMIC DNA]</scope>
    <source>
        <strain evidence="3 4">T60</strain>
    </source>
</reference>
<organism evidence="3 4">
    <name type="scientific">Proteus columbae</name>
    <dbReference type="NCBI Taxonomy" id="1987580"/>
    <lineage>
        <taxon>Bacteria</taxon>
        <taxon>Pseudomonadati</taxon>
        <taxon>Pseudomonadota</taxon>
        <taxon>Gammaproteobacteria</taxon>
        <taxon>Enterobacterales</taxon>
        <taxon>Morganellaceae</taxon>
        <taxon>Proteus</taxon>
    </lineage>
</organism>
<gene>
    <name evidence="3" type="ORF">F1325_00335</name>
</gene>
<dbReference type="PANTHER" id="PTHR30160:SF15">
    <property type="entry name" value="GLYCOSYLTRANSFERASE HI_0523-RELATED"/>
    <property type="match status" value="1"/>
</dbReference>
<dbReference type="RefSeq" id="WP_160229866.1">
    <property type="nucleotide sequence ID" value="NZ_CP043925.1"/>
</dbReference>
<evidence type="ECO:0000256" key="2">
    <source>
        <dbReference type="ARBA" id="ARBA00022679"/>
    </source>
</evidence>
<dbReference type="AlphaFoldDB" id="A0A6I7D516"/>
<dbReference type="Pfam" id="PF01075">
    <property type="entry name" value="Glyco_transf_9"/>
    <property type="match status" value="1"/>
</dbReference>
<sequence>MKKKKFATLRAWNRKRNYVMKDIRYYFNLFIEKILWDKSKKTTIDFNSVKTILILRNEGKIGDVIVDTAIIKILSQHGYIIDILVTSTNDSILKYNNNIRKIYIANNISLNDFMKKHNHNVSKDVVRKLNENNYDLIIDPSMFNIPIHRPRLLKEISAKNVISFNKKSWLKHYSKSIYFDYNLDHIKKSYELLLAEFNINEESIDYDICYPNDIDEEIESYLFTLPKNTKNIIINIFAGSDDRCLSLTQAKEIDEKLNSLYNDINIIILDHKKVIPDNTFNHAKIYIPKSLQHTIALISKADLVISPDTSIVHISATFRRPLVAIYKDAIHNNKLWGPGYDNSQQIFVSNAKTYEDNNIVEQIIAASEKYLAPK</sequence>
<dbReference type="CDD" id="cd03789">
    <property type="entry name" value="GT9_LPS_heptosyltransferase"/>
    <property type="match status" value="1"/>
</dbReference>
<dbReference type="GO" id="GO:0005829">
    <property type="term" value="C:cytosol"/>
    <property type="evidence" value="ECO:0007669"/>
    <property type="project" value="TreeGrafter"/>
</dbReference>
<dbReference type="InterPro" id="IPR051199">
    <property type="entry name" value="LPS_LOS_Heptosyltrfase"/>
</dbReference>
<accession>A0A6I7D516</accession>
<dbReference type="EMBL" id="CP043925">
    <property type="protein sequence ID" value="QHN09012.1"/>
    <property type="molecule type" value="Genomic_DNA"/>
</dbReference>
<keyword evidence="1" id="KW-0328">Glycosyltransferase</keyword>
<dbReference type="Gene3D" id="3.40.50.2000">
    <property type="entry name" value="Glycogen Phosphorylase B"/>
    <property type="match status" value="2"/>
</dbReference>
<proteinExistence type="predicted"/>